<keyword evidence="3" id="KW-0660">Purine salvage</keyword>
<dbReference type="RefSeq" id="WP_048204967.1">
    <property type="nucleotide sequence ID" value="NZ_CP009518.1"/>
</dbReference>
<evidence type="ECO:0000256" key="3">
    <source>
        <dbReference type="HAMAP-Rule" id="MF_01963"/>
    </source>
</evidence>
<dbReference type="GO" id="GO:0006166">
    <property type="term" value="P:purine ribonucleoside salvage"/>
    <property type="evidence" value="ECO:0007669"/>
    <property type="project" value="UniProtKB-UniRule"/>
</dbReference>
<feature type="domain" description="Nucleoside phosphorylase" evidence="4">
    <location>
        <begin position="6"/>
        <end position="234"/>
    </location>
</feature>
<evidence type="ECO:0000313" key="6">
    <source>
        <dbReference type="Proteomes" id="UP000033048"/>
    </source>
</evidence>
<dbReference type="PANTHER" id="PTHR42679:SF2">
    <property type="entry name" value="S-METHYL-5'-THIOADENOSINE PHOSPHORYLASE"/>
    <property type="match status" value="1"/>
</dbReference>
<comment type="miscellaneous">
    <text evidence="3">Although this enzyme belongs to the family of MTA phosphorylases based on sequence homology, it has been shown that conserved amino acid substitutions in the substrate binding pocket convert the substrate specificity of this enzyme from 6-aminopurines to 6-oxopurines.</text>
</comment>
<keyword evidence="6" id="KW-1185">Reference proteome</keyword>
<comment type="catalytic activity">
    <reaction evidence="3">
        <text>S-methyl-5'-thioinosine + phosphate = 5-(methylsulfanyl)-alpha-D-ribose 1-phosphate + hypoxanthine</text>
        <dbReference type="Rhea" id="RHEA:30643"/>
        <dbReference type="ChEBI" id="CHEBI:17368"/>
        <dbReference type="ChEBI" id="CHEBI:43474"/>
        <dbReference type="ChEBI" id="CHEBI:48595"/>
        <dbReference type="ChEBI" id="CHEBI:58533"/>
        <dbReference type="EC" id="2.4.2.44"/>
    </reaction>
</comment>
<evidence type="ECO:0000256" key="1">
    <source>
        <dbReference type="ARBA" id="ARBA00022676"/>
    </source>
</evidence>
<reference evidence="5 6" key="1">
    <citation type="submission" date="2014-07" db="EMBL/GenBank/DDBJ databases">
        <title>Methanogenic archaea and the global carbon cycle.</title>
        <authorList>
            <person name="Henriksen J.R."/>
            <person name="Luke J."/>
            <person name="Reinhart S."/>
            <person name="Benedict M.N."/>
            <person name="Youngblut N.D."/>
            <person name="Metcalf M.E."/>
            <person name="Whitaker R.J."/>
            <person name="Metcalf W.W."/>
        </authorList>
    </citation>
    <scope>NUCLEOTIDE SEQUENCE [LARGE SCALE GENOMIC DNA]</scope>
    <source>
        <strain evidence="5 6">MM1</strain>
    </source>
</reference>
<dbReference type="PATRIC" id="fig|1434104.5.peg.808"/>
<dbReference type="AlphaFoldDB" id="A0A0E3SR99"/>
<dbReference type="KEGG" id="mmet:MCMEM_0745"/>
<dbReference type="GO" id="GO:0017061">
    <property type="term" value="F:S-methyl-5-thioadenosine phosphorylase activity"/>
    <property type="evidence" value="ECO:0007669"/>
    <property type="project" value="InterPro"/>
</dbReference>
<dbReference type="EC" id="2.4.2.44" evidence="3"/>
<dbReference type="OrthoDB" id="7681at2157"/>
<organism evidence="5 6">
    <name type="scientific">Methanococcoides methylutens MM1</name>
    <dbReference type="NCBI Taxonomy" id="1434104"/>
    <lineage>
        <taxon>Archaea</taxon>
        <taxon>Methanobacteriati</taxon>
        <taxon>Methanobacteriota</taxon>
        <taxon>Stenosarchaea group</taxon>
        <taxon>Methanomicrobia</taxon>
        <taxon>Methanosarcinales</taxon>
        <taxon>Methanosarcinaceae</taxon>
        <taxon>Methanococcoides</taxon>
    </lineage>
</organism>
<comment type="subunit">
    <text evidence="3">Homotrimer.</text>
</comment>
<feature type="binding site" evidence="3">
    <location>
        <position position="177"/>
    </location>
    <ligand>
        <name>phosphate</name>
        <dbReference type="ChEBI" id="CHEBI:43474"/>
    </ligand>
</feature>
<dbReference type="Pfam" id="PF01048">
    <property type="entry name" value="PNP_UDP_1"/>
    <property type="match status" value="1"/>
</dbReference>
<feature type="binding site" evidence="3">
    <location>
        <begin position="200"/>
        <end position="202"/>
    </location>
    <ligand>
        <name>substrate</name>
    </ligand>
</feature>
<dbReference type="InterPro" id="IPR010044">
    <property type="entry name" value="MTAP"/>
</dbReference>
<dbReference type="EMBL" id="CP009518">
    <property type="protein sequence ID" value="AKB84798.1"/>
    <property type="molecule type" value="Genomic_DNA"/>
</dbReference>
<dbReference type="InterPro" id="IPR035994">
    <property type="entry name" value="Nucleoside_phosphorylase_sf"/>
</dbReference>
<keyword evidence="2 3" id="KW-0808">Transferase</keyword>
<keyword evidence="1 3" id="KW-0328">Glycosyltransferase</keyword>
<comment type="pathway">
    <text evidence="3">Purine metabolism; purine nucleoside salvage.</text>
</comment>
<dbReference type="GO" id="GO:0005829">
    <property type="term" value="C:cytosol"/>
    <property type="evidence" value="ECO:0007669"/>
    <property type="project" value="TreeGrafter"/>
</dbReference>
<comment type="caution">
    <text evidence="3">Lacks conserved residue(s) required for the propagation of feature annotation.</text>
</comment>
<comment type="function">
    <text evidence="3">Catalyzes the reversible phosphorylation of S-methyl-5'-thioinosine (MTI) to hypoxanthine and 5-methylthioribose-1-phosphate. Involved in the breakdown of S-methyl-5'-thioadenosine (MTA), a major by-product of polyamine biosynthesis. Catabolism of (MTA) occurs via deamination to MTI and phosphorolysis to hypoxanthine.</text>
</comment>
<proteinExistence type="inferred from homology"/>
<feature type="binding site" evidence="3">
    <location>
        <position position="176"/>
    </location>
    <ligand>
        <name>substrate</name>
    </ligand>
</feature>
<accession>A0A0E3SR99</accession>
<dbReference type="SUPFAM" id="SSF53167">
    <property type="entry name" value="Purine and uridine phosphorylases"/>
    <property type="match status" value="1"/>
</dbReference>
<dbReference type="GeneID" id="24893263"/>
<protein>
    <recommendedName>
        <fullName evidence="3">Probable S-methyl-5'-thioinosine phosphorylase</fullName>
        <ecNumber evidence="3">2.4.2.44</ecNumber>
    </recommendedName>
    <alternativeName>
        <fullName evidence="3">5'-methylthioinosine phosphorylase</fullName>
        <shortName evidence="3">MTI phosphorylase</shortName>
        <shortName evidence="3">MTIP</shortName>
    </alternativeName>
</protein>
<dbReference type="HAMAP" id="MF_01963">
    <property type="entry name" value="MTAP"/>
    <property type="match status" value="1"/>
</dbReference>
<dbReference type="HOGENOM" id="CLU_054456_0_2_2"/>
<feature type="binding site" evidence="3">
    <location>
        <begin position="48"/>
        <end position="49"/>
    </location>
    <ligand>
        <name>phosphate</name>
        <dbReference type="ChEBI" id="CHEBI:43474"/>
    </ligand>
</feature>
<feature type="site" description="Important for substrate specificity" evidence="3">
    <location>
        <position position="159"/>
    </location>
</feature>
<dbReference type="PANTHER" id="PTHR42679">
    <property type="entry name" value="S-METHYL-5'-THIOADENOSINE PHOSPHORYLASE"/>
    <property type="match status" value="1"/>
</dbReference>
<gene>
    <name evidence="5" type="ORF">MCMEM_0745</name>
</gene>
<dbReference type="InterPro" id="IPR000845">
    <property type="entry name" value="Nucleoside_phosphorylase_d"/>
</dbReference>
<sequence length="254" mass="27747">MKIDAAILGGVGFASYLEGSAKIINTPYGDVGVYVVELSGKTIAIVPRHSGAAEHVPPHMINYRANLWAIKELGIKKIIATNSVGTMKGHGIGSFVVPDDFVDLTKTRVSTFYDRSTVHVDMTEPYCPQISKCIMDTLEKKGLQYTRGTYVCTEGPRFETRAEIKMMSMIGDIVGMTGLPEVVLARELELCYASICTITNQACGLTDNKITADEVVDELGTKKDLLMDILVEIIDSLPETRECECMNATQGARL</sequence>
<dbReference type="STRING" id="1434104.MCMEM_0745"/>
<dbReference type="UniPathway" id="UPA00606"/>
<comment type="similarity">
    <text evidence="3">Belongs to the PNP/MTAP phosphorylase family. MTAP subfamily.</text>
</comment>
<evidence type="ECO:0000313" key="5">
    <source>
        <dbReference type="EMBL" id="AKB84798.1"/>
    </source>
</evidence>
<dbReference type="CDD" id="cd09010">
    <property type="entry name" value="MTAP_SsMTAPII_like_MTIP"/>
    <property type="match status" value="1"/>
</dbReference>
<evidence type="ECO:0000259" key="4">
    <source>
        <dbReference type="Pfam" id="PF01048"/>
    </source>
</evidence>
<dbReference type="Gene3D" id="3.40.50.1580">
    <property type="entry name" value="Nucleoside phosphorylase domain"/>
    <property type="match status" value="1"/>
</dbReference>
<dbReference type="GO" id="GO:0019509">
    <property type="term" value="P:L-methionine salvage from methylthioadenosine"/>
    <property type="evidence" value="ECO:0007669"/>
    <property type="project" value="TreeGrafter"/>
</dbReference>
<feature type="site" description="Important for substrate specificity" evidence="3">
    <location>
        <position position="212"/>
    </location>
</feature>
<dbReference type="Proteomes" id="UP000033048">
    <property type="component" value="Chromosome"/>
</dbReference>
<name>A0A0E3SR99_METMT</name>
<evidence type="ECO:0000256" key="2">
    <source>
        <dbReference type="ARBA" id="ARBA00022679"/>
    </source>
</evidence>